<proteinExistence type="predicted"/>
<evidence type="ECO:0000313" key="2">
    <source>
        <dbReference type="Proteomes" id="UP000276055"/>
    </source>
</evidence>
<reference evidence="1 2" key="1">
    <citation type="submission" date="2018-10" db="EMBL/GenBank/DDBJ databases">
        <title>Genomic Encyclopedia of Type Strains, Phase IV (KMG-IV): sequencing the most valuable type-strain genomes for metagenomic binning, comparative biology and taxonomic classification.</title>
        <authorList>
            <person name="Goeker M."/>
        </authorList>
    </citation>
    <scope>NUCLEOTIDE SEQUENCE [LARGE SCALE GENOMIC DNA]</scope>
    <source>
        <strain evidence="1 2">DSM 25586</strain>
    </source>
</reference>
<evidence type="ECO:0000313" key="1">
    <source>
        <dbReference type="EMBL" id="RKR20516.1"/>
    </source>
</evidence>
<protein>
    <recommendedName>
        <fullName evidence="3">DUF2071 domain-containing protein</fullName>
    </recommendedName>
</protein>
<dbReference type="EMBL" id="RBIR01000002">
    <property type="protein sequence ID" value="RKR20516.1"/>
    <property type="molecule type" value="Genomic_DNA"/>
</dbReference>
<dbReference type="RefSeq" id="WP_120951042.1">
    <property type="nucleotide sequence ID" value="NZ_RBIR01000002.1"/>
</dbReference>
<accession>A0A495EW11</accession>
<dbReference type="AlphaFoldDB" id="A0A495EW11"/>
<evidence type="ECO:0008006" key="3">
    <source>
        <dbReference type="Google" id="ProtNLM"/>
    </source>
</evidence>
<dbReference type="OrthoDB" id="3571220at2"/>
<gene>
    <name evidence="1" type="ORF">C8D78_1154</name>
</gene>
<comment type="caution">
    <text evidence="1">The sequence shown here is derived from an EMBL/GenBank/DDBJ whole genome shotgun (WGS) entry which is preliminary data.</text>
</comment>
<organism evidence="1 2">
    <name type="scientific">Arthrobacter oryzae</name>
    <dbReference type="NCBI Taxonomy" id="409290"/>
    <lineage>
        <taxon>Bacteria</taxon>
        <taxon>Bacillati</taxon>
        <taxon>Actinomycetota</taxon>
        <taxon>Actinomycetes</taxon>
        <taxon>Micrococcales</taxon>
        <taxon>Micrococcaceae</taxon>
        <taxon>Arthrobacter</taxon>
    </lineage>
</organism>
<dbReference type="Proteomes" id="UP000276055">
    <property type="component" value="Unassembled WGS sequence"/>
</dbReference>
<name>A0A495EW11_9MICC</name>
<sequence length="203" mass="21442">MGMRWIFDGHIAGIGTESGLRAVVGLWQRSPFGPFADAMVQLASGRRILLAPTAEIGDLIASVYNFDETRVLDVAASHGGQWLRVDAGPLRIRAAIGKRTRLGSIARLVPGPVAVHPQWLRAISPLAALLSPGVRTAGAAKGGREEYYGVTDLHRIDSASVGWDGGDAGPLSAIRPEVTFGFSSVPPVPSLARVRTTVIRFGG</sequence>